<dbReference type="EMBL" id="CAKJVH030000001">
    <property type="protein sequence ID" value="CAH1188736.1"/>
    <property type="molecule type" value="Genomic_DNA"/>
</dbReference>
<comment type="caution">
    <text evidence="2">The sequence shown here is derived from an EMBL/GenBank/DDBJ whole genome shotgun (WGS) entry which is preliminary data.</text>
</comment>
<evidence type="ECO:0000313" key="2">
    <source>
        <dbReference type="EMBL" id="CAH1188736.1"/>
    </source>
</evidence>
<evidence type="ECO:0000256" key="1">
    <source>
        <dbReference type="SAM" id="MobiDB-lite"/>
    </source>
</evidence>
<sequence length="345" mass="38531">MEATFKAPKKLVFNQDIHNNLNSFLDSLEIYLVATGLKDKDDETKVAILLNIAGEEAQKKFRTFNLTSEEKKNFDTVVAAFENYCKPLRNETYDRYKFFTRKQQEGETFDSFVTDIKDLANLCNFGTLQDSLIRDRIVSGILDASLQERLLQYPQLTLVKAEVLCRSSETSKKQARELHNEKEVDAVGESRYKNKNQVRNTVQEVKDYNCFKCGKRHGPRSCPAFGKKCSVCKSGVEESRDPNPSVNSLGNEELDEQTRPSDMLALQSALMQQTRMIQLLVNQQQELNKVLLKSMSHPSSTGASSSNPTTVVSTDKSGEAGSTGNGRIMMVGAGPAKGRPPNSAH</sequence>
<dbReference type="OrthoDB" id="6754906at2759"/>
<name>A0A9P0GU34_PHYSR</name>
<evidence type="ECO:0000313" key="3">
    <source>
        <dbReference type="Proteomes" id="UP001153712"/>
    </source>
</evidence>
<feature type="region of interest" description="Disordered" evidence="1">
    <location>
        <begin position="235"/>
        <end position="259"/>
    </location>
</feature>
<dbReference type="PANTHER" id="PTHR33198:SF20">
    <property type="entry name" value="RETROTRANSPOSON GAG DOMAIN-CONTAINING PROTEIN"/>
    <property type="match status" value="1"/>
</dbReference>
<dbReference type="AlphaFoldDB" id="A0A9P0GU34"/>
<keyword evidence="3" id="KW-1185">Reference proteome</keyword>
<dbReference type="PANTHER" id="PTHR33198">
    <property type="entry name" value="ANK_REP_REGION DOMAIN-CONTAINING PROTEIN-RELATED"/>
    <property type="match status" value="1"/>
</dbReference>
<dbReference type="Proteomes" id="UP001153712">
    <property type="component" value="Unassembled WGS sequence"/>
</dbReference>
<evidence type="ECO:0008006" key="4">
    <source>
        <dbReference type="Google" id="ProtNLM"/>
    </source>
</evidence>
<reference evidence="2" key="1">
    <citation type="submission" date="2022-01" db="EMBL/GenBank/DDBJ databases">
        <authorList>
            <person name="King R."/>
        </authorList>
    </citation>
    <scope>NUCLEOTIDE SEQUENCE</scope>
</reference>
<proteinExistence type="predicted"/>
<protein>
    <recommendedName>
        <fullName evidence="4">Retrotransposon gag domain-containing protein</fullName>
    </recommendedName>
</protein>
<feature type="region of interest" description="Disordered" evidence="1">
    <location>
        <begin position="294"/>
        <end position="345"/>
    </location>
</feature>
<feature type="compositionally biased region" description="Polar residues" evidence="1">
    <location>
        <begin position="296"/>
        <end position="315"/>
    </location>
</feature>
<gene>
    <name evidence="2" type="ORF">PHYEVI_LOCUS11794</name>
</gene>
<organism evidence="2 3">
    <name type="scientific">Phyllotreta striolata</name>
    <name type="common">Striped flea beetle</name>
    <name type="synonym">Crioceris striolata</name>
    <dbReference type="NCBI Taxonomy" id="444603"/>
    <lineage>
        <taxon>Eukaryota</taxon>
        <taxon>Metazoa</taxon>
        <taxon>Ecdysozoa</taxon>
        <taxon>Arthropoda</taxon>
        <taxon>Hexapoda</taxon>
        <taxon>Insecta</taxon>
        <taxon>Pterygota</taxon>
        <taxon>Neoptera</taxon>
        <taxon>Endopterygota</taxon>
        <taxon>Coleoptera</taxon>
        <taxon>Polyphaga</taxon>
        <taxon>Cucujiformia</taxon>
        <taxon>Chrysomeloidea</taxon>
        <taxon>Chrysomelidae</taxon>
        <taxon>Galerucinae</taxon>
        <taxon>Alticini</taxon>
        <taxon>Phyllotreta</taxon>
    </lineage>
</organism>
<accession>A0A9P0GU34</accession>